<comment type="caution">
    <text evidence="2">The sequence shown here is derived from an EMBL/GenBank/DDBJ whole genome shotgun (WGS) entry which is preliminary data.</text>
</comment>
<gene>
    <name evidence="2" type="ORF">G7Y89_g9757</name>
</gene>
<evidence type="ECO:0000313" key="2">
    <source>
        <dbReference type="EMBL" id="KAF4628395.1"/>
    </source>
</evidence>
<reference evidence="2 3" key="1">
    <citation type="submission" date="2020-03" db="EMBL/GenBank/DDBJ databases">
        <title>Draft Genome Sequence of Cudoniella acicularis.</title>
        <authorList>
            <person name="Buettner E."/>
            <person name="Kellner H."/>
        </authorList>
    </citation>
    <scope>NUCLEOTIDE SEQUENCE [LARGE SCALE GENOMIC DNA]</scope>
    <source>
        <strain evidence="2 3">DSM 108380</strain>
    </source>
</reference>
<proteinExistence type="predicted"/>
<evidence type="ECO:0000313" key="3">
    <source>
        <dbReference type="Proteomes" id="UP000566819"/>
    </source>
</evidence>
<protein>
    <recommendedName>
        <fullName evidence="4">Ubiquitin 3 binding protein But2 C-terminal domain-containing protein</fullName>
    </recommendedName>
</protein>
<dbReference type="OrthoDB" id="5308323at2759"/>
<evidence type="ECO:0000256" key="1">
    <source>
        <dbReference type="SAM" id="SignalP"/>
    </source>
</evidence>
<keyword evidence="1" id="KW-0732">Signal</keyword>
<feature type="signal peptide" evidence="1">
    <location>
        <begin position="1"/>
        <end position="19"/>
    </location>
</feature>
<dbReference type="AlphaFoldDB" id="A0A8H4W1K7"/>
<organism evidence="2 3">
    <name type="scientific">Cudoniella acicularis</name>
    <dbReference type="NCBI Taxonomy" id="354080"/>
    <lineage>
        <taxon>Eukaryota</taxon>
        <taxon>Fungi</taxon>
        <taxon>Dikarya</taxon>
        <taxon>Ascomycota</taxon>
        <taxon>Pezizomycotina</taxon>
        <taxon>Leotiomycetes</taxon>
        <taxon>Helotiales</taxon>
        <taxon>Tricladiaceae</taxon>
        <taxon>Cudoniella</taxon>
    </lineage>
</organism>
<sequence>MRASTAALALFSLLGLTTATPTPVDLAPRCGQTILPYNLQQLDEASPSTVYPNTISSNGNFHVEQTVGSNGNVYNRIYQIAAFANVPANSYACQLNVIFPDPTSLTETGNPTLNVTTLYLNSPSSITYPNNWSWSTFFPPTSPPLGQGLFGTINLEAGQTAAINSEVCPNGGGNLAFLFTIASWVSESSSVDFTQYVNGLNGAGLTGVYLTYDC</sequence>
<dbReference type="EMBL" id="JAAMPI010000819">
    <property type="protein sequence ID" value="KAF4628395.1"/>
    <property type="molecule type" value="Genomic_DNA"/>
</dbReference>
<name>A0A8H4W1K7_9HELO</name>
<feature type="chain" id="PRO_5034318441" description="Ubiquitin 3 binding protein But2 C-terminal domain-containing protein" evidence="1">
    <location>
        <begin position="20"/>
        <end position="214"/>
    </location>
</feature>
<accession>A0A8H4W1K7</accession>
<evidence type="ECO:0008006" key="4">
    <source>
        <dbReference type="Google" id="ProtNLM"/>
    </source>
</evidence>
<keyword evidence="3" id="KW-1185">Reference proteome</keyword>
<dbReference type="Proteomes" id="UP000566819">
    <property type="component" value="Unassembled WGS sequence"/>
</dbReference>